<dbReference type="InterPro" id="IPR004556">
    <property type="entry name" value="HemK-like"/>
</dbReference>
<protein>
    <recommendedName>
        <fullName evidence="4">Ribosomal protein uL3 glutamine methyltransferase</fullName>
        <shortName evidence="4">uL3 MTase</shortName>
        <ecNumber evidence="4">2.1.1.298</ecNumber>
    </recommendedName>
    <alternativeName>
        <fullName evidence="4">N5-glutamine methyltransferase PrmB</fullName>
    </alternativeName>
</protein>
<feature type="domain" description="Release factor glutamine methyltransferase N-terminal" evidence="6">
    <location>
        <begin position="15"/>
        <end position="90"/>
    </location>
</feature>
<dbReference type="Pfam" id="PF05175">
    <property type="entry name" value="MTS"/>
    <property type="match status" value="1"/>
</dbReference>
<accession>A0A839HDA7</accession>
<dbReference type="Gene3D" id="3.40.50.150">
    <property type="entry name" value="Vaccinia Virus protein VP39"/>
    <property type="match status" value="1"/>
</dbReference>
<dbReference type="GO" id="GO:0036009">
    <property type="term" value="F:protein-glutamine N-methyltransferase activity"/>
    <property type="evidence" value="ECO:0007669"/>
    <property type="project" value="UniProtKB-UniRule"/>
</dbReference>
<sequence length="306" mass="33962">MPTDIAELTTIQDFIRWGTTRFNAAGLWFGHGTDNALDEAAWLVAHALQLPSPLPAQFYPCHLTTSERARIADLLERRISERRPAAYLTGQAWFAGLEFAVDERVMVPRSPLAELIEDQFAPWRDPEQIERVLDVCTGSGCIGLAIAVHLPHTEVDLVDLSAAALQVAAINVQRLSNEHEGLAERVALIQSDLFTQLNGRRYDMIISNPPYVSAADLISLPPEYQHEPQLAFAAGEHGLDTVQQLLQTAPNYLNDNGILLVEVGNSAAALEARFPDVPFTWLEFQRGGSGVFLLYKSQLVDYHHLF</sequence>
<evidence type="ECO:0000313" key="8">
    <source>
        <dbReference type="Proteomes" id="UP000548632"/>
    </source>
</evidence>
<organism evidence="7 8">
    <name type="scientific">Thiospirillum jenense</name>
    <dbReference type="NCBI Taxonomy" id="1653858"/>
    <lineage>
        <taxon>Bacteria</taxon>
        <taxon>Pseudomonadati</taxon>
        <taxon>Pseudomonadota</taxon>
        <taxon>Gammaproteobacteria</taxon>
        <taxon>Chromatiales</taxon>
        <taxon>Chromatiaceae</taxon>
        <taxon>Thiospirillum</taxon>
    </lineage>
</organism>
<gene>
    <name evidence="4 7" type="primary">prmB</name>
    <name evidence="7" type="ORF">HUK38_02840</name>
</gene>
<comment type="catalytic activity">
    <reaction evidence="4">
        <text>L-glutaminyl-[ribosomal protein uL3] + S-adenosyl-L-methionine = N(5)-methyl-L-glutaminyl-[ribosomal protein uL3] + S-adenosyl-L-homocysteine + H(+)</text>
        <dbReference type="Rhea" id="RHEA:45020"/>
        <dbReference type="Rhea" id="RHEA-COMP:11063"/>
        <dbReference type="Rhea" id="RHEA-COMP:11064"/>
        <dbReference type="ChEBI" id="CHEBI:15378"/>
        <dbReference type="ChEBI" id="CHEBI:30011"/>
        <dbReference type="ChEBI" id="CHEBI:57856"/>
        <dbReference type="ChEBI" id="CHEBI:59789"/>
        <dbReference type="ChEBI" id="CHEBI:61891"/>
        <dbReference type="EC" id="2.1.1.298"/>
    </reaction>
</comment>
<comment type="function">
    <text evidence="4">Methylates ribosomal protein uL3 on a specific glutamine residue.</text>
</comment>
<comment type="caution">
    <text evidence="7">The sequence shown here is derived from an EMBL/GenBank/DDBJ whole genome shotgun (WGS) entry which is preliminary data.</text>
</comment>
<keyword evidence="2 4" id="KW-0808">Transferase</keyword>
<evidence type="ECO:0000259" key="5">
    <source>
        <dbReference type="Pfam" id="PF05175"/>
    </source>
</evidence>
<evidence type="ECO:0000256" key="2">
    <source>
        <dbReference type="ARBA" id="ARBA00022679"/>
    </source>
</evidence>
<dbReference type="GO" id="GO:0032259">
    <property type="term" value="P:methylation"/>
    <property type="evidence" value="ECO:0007669"/>
    <property type="project" value="UniProtKB-KW"/>
</dbReference>
<dbReference type="PIRSF" id="PIRSF037167">
    <property type="entry name" value="Mtase_YfcB_prd"/>
    <property type="match status" value="1"/>
</dbReference>
<dbReference type="PANTHER" id="PTHR47806:SF1">
    <property type="entry name" value="RIBOSOMAL PROTEIN UL3 GLUTAMINE METHYLTRANSFERASE"/>
    <property type="match status" value="1"/>
</dbReference>
<dbReference type="RefSeq" id="WP_182582352.1">
    <property type="nucleotide sequence ID" value="NZ_JABVCQ010000004.1"/>
</dbReference>
<evidence type="ECO:0000256" key="1">
    <source>
        <dbReference type="ARBA" id="ARBA00022603"/>
    </source>
</evidence>
<feature type="domain" description="Methyltransferase small" evidence="5">
    <location>
        <begin position="130"/>
        <end position="214"/>
    </location>
</feature>
<evidence type="ECO:0000313" key="7">
    <source>
        <dbReference type="EMBL" id="MBB1125167.1"/>
    </source>
</evidence>
<dbReference type="GO" id="GO:0005840">
    <property type="term" value="C:ribosome"/>
    <property type="evidence" value="ECO:0007669"/>
    <property type="project" value="UniProtKB-KW"/>
</dbReference>
<keyword evidence="3 4" id="KW-0949">S-adenosyl-L-methionine</keyword>
<evidence type="ECO:0000256" key="3">
    <source>
        <dbReference type="ARBA" id="ARBA00022691"/>
    </source>
</evidence>
<dbReference type="SUPFAM" id="SSF53335">
    <property type="entry name" value="S-adenosyl-L-methionine-dependent methyltransferases"/>
    <property type="match status" value="1"/>
</dbReference>
<dbReference type="NCBIfam" id="TIGR03533">
    <property type="entry name" value="L3_gln_methyl"/>
    <property type="match status" value="1"/>
</dbReference>
<keyword evidence="7" id="KW-0689">Ribosomal protein</keyword>
<evidence type="ECO:0000256" key="4">
    <source>
        <dbReference type="HAMAP-Rule" id="MF_02125"/>
    </source>
</evidence>
<dbReference type="EMBL" id="JABVCQ010000004">
    <property type="protein sequence ID" value="MBB1125167.1"/>
    <property type="molecule type" value="Genomic_DNA"/>
</dbReference>
<proteinExistence type="inferred from homology"/>
<dbReference type="HAMAP" id="MF_02125">
    <property type="entry name" value="L3_methyltr_PrmB"/>
    <property type="match status" value="1"/>
</dbReference>
<comment type="similarity">
    <text evidence="4">Belongs to the protein N5-glutamine methyltransferase family. PrmB subfamily.</text>
</comment>
<keyword evidence="8" id="KW-1185">Reference proteome</keyword>
<keyword evidence="1 4" id="KW-0489">Methyltransferase</keyword>
<name>A0A839HDA7_9GAMM</name>
<dbReference type="InterPro" id="IPR029063">
    <property type="entry name" value="SAM-dependent_MTases_sf"/>
</dbReference>
<dbReference type="CDD" id="cd02440">
    <property type="entry name" value="AdoMet_MTases"/>
    <property type="match status" value="1"/>
</dbReference>
<dbReference type="InterPro" id="IPR002052">
    <property type="entry name" value="DNA_methylase_N6_adenine_CS"/>
</dbReference>
<keyword evidence="7" id="KW-0687">Ribonucleoprotein</keyword>
<dbReference type="GO" id="GO:0005829">
    <property type="term" value="C:cytosol"/>
    <property type="evidence" value="ECO:0007669"/>
    <property type="project" value="TreeGrafter"/>
</dbReference>
<reference evidence="7 8" key="1">
    <citation type="journal article" date="2020" name="Arch. Microbiol.">
        <title>The genome sequence of the giant phototrophic gammaproteobacterium Thiospirillum jenense gives insight into its physiological properties and phylogenetic relationships.</title>
        <authorList>
            <person name="Imhoff J.F."/>
            <person name="Meyer T.E."/>
            <person name="Kyndt J.A."/>
        </authorList>
    </citation>
    <scope>NUCLEOTIDE SEQUENCE [LARGE SCALE GENOMIC DNA]</scope>
    <source>
        <strain evidence="7 8">DSM 216</strain>
    </source>
</reference>
<dbReference type="InterPro" id="IPR017127">
    <property type="entry name" value="Ribosome_uL3_MTase"/>
</dbReference>
<dbReference type="EC" id="2.1.1.298" evidence="4"/>
<dbReference type="Proteomes" id="UP000548632">
    <property type="component" value="Unassembled WGS sequence"/>
</dbReference>
<dbReference type="Gene3D" id="1.10.8.10">
    <property type="entry name" value="DNA helicase RuvA subunit, C-terminal domain"/>
    <property type="match status" value="1"/>
</dbReference>
<dbReference type="InterPro" id="IPR040758">
    <property type="entry name" value="PrmC_N"/>
</dbReference>
<dbReference type="GO" id="GO:0003676">
    <property type="term" value="F:nucleic acid binding"/>
    <property type="evidence" value="ECO:0007669"/>
    <property type="project" value="InterPro"/>
</dbReference>
<dbReference type="Pfam" id="PF17827">
    <property type="entry name" value="PrmC_N"/>
    <property type="match status" value="1"/>
</dbReference>
<dbReference type="PANTHER" id="PTHR47806">
    <property type="entry name" value="50S RIBOSOMAL PROTEIN L3 GLUTAMINE METHYLTRANSFERASE"/>
    <property type="match status" value="1"/>
</dbReference>
<evidence type="ECO:0000259" key="6">
    <source>
        <dbReference type="Pfam" id="PF17827"/>
    </source>
</evidence>
<dbReference type="AlphaFoldDB" id="A0A839HDA7"/>
<dbReference type="PROSITE" id="PS00092">
    <property type="entry name" value="N6_MTASE"/>
    <property type="match status" value="1"/>
</dbReference>
<dbReference type="NCBIfam" id="TIGR00536">
    <property type="entry name" value="hemK_fam"/>
    <property type="match status" value="1"/>
</dbReference>
<dbReference type="InterPro" id="IPR007848">
    <property type="entry name" value="Small_mtfrase_dom"/>
</dbReference>